<reference evidence="3 4" key="3">
    <citation type="submission" date="2017-10" db="EMBL/GenBank/DDBJ databases">
        <title>Extensive intraspecific genome diversity in a model arbuscular mycorrhizal fungus.</title>
        <authorList>
            <person name="Chen E.C.H."/>
            <person name="Morin E."/>
            <person name="Baudet D."/>
            <person name="Noel J."/>
            <person name="Ndikumana S."/>
            <person name="Charron P."/>
            <person name="St-Onge C."/>
            <person name="Giorgi J."/>
            <person name="Grigoriev I.V."/>
            <person name="Roux C."/>
            <person name="Martin F.M."/>
            <person name="Corradi N."/>
        </authorList>
    </citation>
    <scope>NUCLEOTIDE SEQUENCE [LARGE SCALE GENOMIC DNA]</scope>
    <source>
        <strain evidence="3 4">A1</strain>
    </source>
</reference>
<evidence type="ECO:0000313" key="2">
    <source>
        <dbReference type="EMBL" id="PKB95122.1"/>
    </source>
</evidence>
<evidence type="ECO:0000313" key="4">
    <source>
        <dbReference type="Proteomes" id="UP000232688"/>
    </source>
</evidence>
<feature type="compositionally biased region" description="Basic residues" evidence="1">
    <location>
        <begin position="61"/>
        <end position="77"/>
    </location>
</feature>
<reference evidence="2 5" key="1">
    <citation type="submission" date="2016-04" db="EMBL/GenBank/DDBJ databases">
        <title>Genome analyses suggest a sexual origin of heterokaryosis in a supposedly ancient asexual fungus.</title>
        <authorList>
            <person name="Ropars J."/>
            <person name="Sedzielewska K."/>
            <person name="Noel J."/>
            <person name="Charron P."/>
            <person name="Farinelli L."/>
            <person name="Marton T."/>
            <person name="Kruger M."/>
            <person name="Pelin A."/>
            <person name="Brachmann A."/>
            <person name="Corradi N."/>
        </authorList>
    </citation>
    <scope>NUCLEOTIDE SEQUENCE [LARGE SCALE GENOMIC DNA]</scope>
    <source>
        <strain evidence="2 5">A5</strain>
    </source>
</reference>
<dbReference type="EMBL" id="LLXJ01005113">
    <property type="protein sequence ID" value="PKB95122.1"/>
    <property type="molecule type" value="Genomic_DNA"/>
</dbReference>
<evidence type="ECO:0000313" key="3">
    <source>
        <dbReference type="EMBL" id="PKC55705.1"/>
    </source>
</evidence>
<organism evidence="3 4">
    <name type="scientific">Rhizophagus irregularis</name>
    <dbReference type="NCBI Taxonomy" id="588596"/>
    <lineage>
        <taxon>Eukaryota</taxon>
        <taxon>Fungi</taxon>
        <taxon>Fungi incertae sedis</taxon>
        <taxon>Mucoromycota</taxon>
        <taxon>Glomeromycotina</taxon>
        <taxon>Glomeromycetes</taxon>
        <taxon>Glomerales</taxon>
        <taxon>Glomeraceae</taxon>
        <taxon>Rhizophagus</taxon>
    </lineage>
</organism>
<name>A0A2N0QXB2_9GLOM</name>
<dbReference type="AlphaFoldDB" id="A0A2N0QXB2"/>
<proteinExistence type="predicted"/>
<sequence>MRFYTKLKSTQFLNKICGYMWIYVETCLHDSMCRIPRDRSKVEDDENKGGRMETYRGKGKDRGRHFRGRGTQSRGRR</sequence>
<reference evidence="3 4" key="4">
    <citation type="submission" date="2017-10" db="EMBL/GenBank/DDBJ databases">
        <title>Genome analyses suggest a sexual origin of heterokaryosis in a supposedly ancient asexual fungus.</title>
        <authorList>
            <person name="Corradi N."/>
            <person name="Sedzielewska K."/>
            <person name="Noel J."/>
            <person name="Charron P."/>
            <person name="Farinelli L."/>
            <person name="Marton T."/>
            <person name="Kruger M."/>
            <person name="Pelin A."/>
            <person name="Brachmann A."/>
            <person name="Corradi N."/>
        </authorList>
    </citation>
    <scope>NUCLEOTIDE SEQUENCE [LARGE SCALE GENOMIC DNA]</scope>
    <source>
        <strain evidence="3 4">A1</strain>
    </source>
</reference>
<dbReference type="Proteomes" id="UP000232688">
    <property type="component" value="Unassembled WGS sequence"/>
</dbReference>
<gene>
    <name evidence="3" type="ORF">RhiirA1_475154</name>
    <name evidence="2" type="ORF">RhiirA5_437330</name>
</gene>
<accession>A0A2N0QXB2</accession>
<dbReference type="Proteomes" id="UP000232722">
    <property type="component" value="Unassembled WGS sequence"/>
</dbReference>
<comment type="caution">
    <text evidence="3">The sequence shown here is derived from an EMBL/GenBank/DDBJ whole genome shotgun (WGS) entry which is preliminary data.</text>
</comment>
<feature type="compositionally biased region" description="Basic and acidic residues" evidence="1">
    <location>
        <begin position="38"/>
        <end position="60"/>
    </location>
</feature>
<reference evidence="2 5" key="2">
    <citation type="submission" date="2017-09" db="EMBL/GenBank/DDBJ databases">
        <title>Extensive intraspecific genome diversity in a model arbuscular mycorrhizal fungus.</title>
        <authorList>
            <person name="Chen E.C."/>
            <person name="Morin E."/>
            <person name="Beaudet D."/>
            <person name="Noel J."/>
            <person name="Ndikumana S."/>
            <person name="Charron P."/>
            <person name="St-Onge C."/>
            <person name="Giorgi J."/>
            <person name="Grigoriev I.V."/>
            <person name="Roux C."/>
            <person name="Martin F.M."/>
            <person name="Corradi N."/>
        </authorList>
    </citation>
    <scope>NUCLEOTIDE SEQUENCE [LARGE SCALE GENOMIC DNA]</scope>
    <source>
        <strain evidence="2 5">A5</strain>
    </source>
</reference>
<dbReference type="VEuPathDB" id="FungiDB:RhiirA1_475154"/>
<dbReference type="EMBL" id="LLXH01002454">
    <property type="protein sequence ID" value="PKC55705.1"/>
    <property type="molecule type" value="Genomic_DNA"/>
</dbReference>
<protein>
    <submittedName>
        <fullName evidence="3">Uncharacterized protein</fullName>
    </submittedName>
</protein>
<feature type="region of interest" description="Disordered" evidence="1">
    <location>
        <begin position="38"/>
        <end position="77"/>
    </location>
</feature>
<evidence type="ECO:0000256" key="1">
    <source>
        <dbReference type="SAM" id="MobiDB-lite"/>
    </source>
</evidence>
<evidence type="ECO:0000313" key="5">
    <source>
        <dbReference type="Proteomes" id="UP000232722"/>
    </source>
</evidence>